<proteinExistence type="predicted"/>
<keyword evidence="1" id="KW-0805">Transcription regulation</keyword>
<dbReference type="Gene3D" id="1.10.10.10">
    <property type="entry name" value="Winged helix-like DNA-binding domain superfamily/Winged helix DNA-binding domain"/>
    <property type="match status" value="1"/>
</dbReference>
<dbReference type="InterPro" id="IPR019887">
    <property type="entry name" value="Tscrpt_reg_AsnC/Lrp_C"/>
</dbReference>
<dbReference type="Pfam" id="PF01037">
    <property type="entry name" value="AsnC_trans_reg"/>
    <property type="match status" value="1"/>
</dbReference>
<evidence type="ECO:0000256" key="1">
    <source>
        <dbReference type="ARBA" id="ARBA00023015"/>
    </source>
</evidence>
<evidence type="ECO:0000259" key="4">
    <source>
        <dbReference type="PROSITE" id="PS50956"/>
    </source>
</evidence>
<evidence type="ECO:0000256" key="2">
    <source>
        <dbReference type="ARBA" id="ARBA00023125"/>
    </source>
</evidence>
<dbReference type="Gene3D" id="3.30.70.920">
    <property type="match status" value="1"/>
</dbReference>
<feature type="domain" description="HTH asnC-type" evidence="4">
    <location>
        <begin position="4"/>
        <end position="65"/>
    </location>
</feature>
<dbReference type="EMBL" id="JAGGKG010000016">
    <property type="protein sequence ID" value="MBP1906563.1"/>
    <property type="molecule type" value="Genomic_DNA"/>
</dbReference>
<dbReference type="RefSeq" id="WP_210090155.1">
    <property type="nucleotide sequence ID" value="NZ_JAGGKG010000016.1"/>
</dbReference>
<keyword evidence="6" id="KW-1185">Reference proteome</keyword>
<dbReference type="Pfam" id="PF13404">
    <property type="entry name" value="HTH_AsnC-type"/>
    <property type="match status" value="1"/>
</dbReference>
<gene>
    <name evidence="5" type="ORF">J2Z32_003225</name>
</gene>
<dbReference type="PROSITE" id="PS50956">
    <property type="entry name" value="HTH_ASNC_2"/>
    <property type="match status" value="1"/>
</dbReference>
<comment type="caution">
    <text evidence="5">The sequence shown here is derived from an EMBL/GenBank/DDBJ whole genome shotgun (WGS) entry which is preliminary data.</text>
</comment>
<accession>A0ABS4FVE9</accession>
<name>A0ABS4FVE9_9BACL</name>
<organism evidence="5 6">
    <name type="scientific">Paenibacillus turicensis</name>
    <dbReference type="NCBI Taxonomy" id="160487"/>
    <lineage>
        <taxon>Bacteria</taxon>
        <taxon>Bacillati</taxon>
        <taxon>Bacillota</taxon>
        <taxon>Bacilli</taxon>
        <taxon>Bacillales</taxon>
        <taxon>Paenibacillaceae</taxon>
        <taxon>Paenibacillus</taxon>
    </lineage>
</organism>
<evidence type="ECO:0000313" key="5">
    <source>
        <dbReference type="EMBL" id="MBP1906563.1"/>
    </source>
</evidence>
<dbReference type="SUPFAM" id="SSF54909">
    <property type="entry name" value="Dimeric alpha+beta barrel"/>
    <property type="match status" value="1"/>
</dbReference>
<dbReference type="InterPro" id="IPR011008">
    <property type="entry name" value="Dimeric_a/b-barrel"/>
</dbReference>
<dbReference type="SMART" id="SM00344">
    <property type="entry name" value="HTH_ASNC"/>
    <property type="match status" value="1"/>
</dbReference>
<sequence>MSKIDQLDKHIMDLLIEDSRLTYKEIGNKVHLTGQAVGARVRKLEDLGIIQGYTLRYNHHKIGDHVHAMVTVFLNLATSHHTFIQFVHQHPEIVEVHRVSGEGCYWMNVYTASNDKLNAILEELLKWGNYRVNLSLEQVK</sequence>
<dbReference type="Proteomes" id="UP001519272">
    <property type="component" value="Unassembled WGS sequence"/>
</dbReference>
<dbReference type="InterPro" id="IPR036388">
    <property type="entry name" value="WH-like_DNA-bd_sf"/>
</dbReference>
<evidence type="ECO:0000313" key="6">
    <source>
        <dbReference type="Proteomes" id="UP001519272"/>
    </source>
</evidence>
<dbReference type="PRINTS" id="PR00033">
    <property type="entry name" value="HTHASNC"/>
</dbReference>
<dbReference type="PANTHER" id="PTHR30154">
    <property type="entry name" value="LEUCINE-RESPONSIVE REGULATORY PROTEIN"/>
    <property type="match status" value="1"/>
</dbReference>
<dbReference type="InterPro" id="IPR000485">
    <property type="entry name" value="AsnC-type_HTH_dom"/>
</dbReference>
<dbReference type="PANTHER" id="PTHR30154:SF55">
    <property type="entry name" value="HTH-TYPE TRANSCRIPTIONAL REGULATOR LRPB"/>
    <property type="match status" value="1"/>
</dbReference>
<dbReference type="InterPro" id="IPR036390">
    <property type="entry name" value="WH_DNA-bd_sf"/>
</dbReference>
<reference evidence="5 6" key="1">
    <citation type="submission" date="2021-03" db="EMBL/GenBank/DDBJ databases">
        <title>Genomic Encyclopedia of Type Strains, Phase IV (KMG-IV): sequencing the most valuable type-strain genomes for metagenomic binning, comparative biology and taxonomic classification.</title>
        <authorList>
            <person name="Goeker M."/>
        </authorList>
    </citation>
    <scope>NUCLEOTIDE SEQUENCE [LARGE SCALE GENOMIC DNA]</scope>
    <source>
        <strain evidence="5 6">DSM 14349</strain>
    </source>
</reference>
<keyword evidence="3" id="KW-0804">Transcription</keyword>
<keyword evidence="2" id="KW-0238">DNA-binding</keyword>
<dbReference type="InterPro" id="IPR019888">
    <property type="entry name" value="Tscrpt_reg_AsnC-like"/>
</dbReference>
<dbReference type="SUPFAM" id="SSF46785">
    <property type="entry name" value="Winged helix' DNA-binding domain"/>
    <property type="match status" value="1"/>
</dbReference>
<protein>
    <submittedName>
        <fullName evidence="5">Lrp/AsnC family leucine-responsive transcriptional regulator</fullName>
    </submittedName>
</protein>
<evidence type="ECO:0000256" key="3">
    <source>
        <dbReference type="ARBA" id="ARBA00023163"/>
    </source>
</evidence>